<dbReference type="STRING" id="5364.A0A5C3MWR1"/>
<name>A0A5C3MWR1_9AGAM</name>
<keyword evidence="2" id="KW-1185">Reference proteome</keyword>
<proteinExistence type="predicted"/>
<dbReference type="Proteomes" id="UP000305948">
    <property type="component" value="Unassembled WGS sequence"/>
</dbReference>
<protein>
    <submittedName>
        <fullName evidence="1">Uncharacterized protein</fullName>
    </submittedName>
</protein>
<dbReference type="EMBL" id="ML213535">
    <property type="protein sequence ID" value="TFK45891.1"/>
    <property type="molecule type" value="Genomic_DNA"/>
</dbReference>
<evidence type="ECO:0000313" key="2">
    <source>
        <dbReference type="Proteomes" id="UP000305948"/>
    </source>
</evidence>
<feature type="non-terminal residue" evidence="1">
    <location>
        <position position="74"/>
    </location>
</feature>
<gene>
    <name evidence="1" type="ORF">OE88DRAFT_1612190</name>
</gene>
<sequence length="74" mass="7889">MNYTIDDTDTDISYSLSPPWTTQSPADPDLASFFDSTYHVASADGASFNITFGGSAVYIYGSKGPGHVRSSSSR</sequence>
<dbReference type="OrthoDB" id="2563669at2759"/>
<accession>A0A5C3MWR1</accession>
<dbReference type="AlphaFoldDB" id="A0A5C3MWR1"/>
<reference evidence="1 2" key="1">
    <citation type="journal article" date="2019" name="Nat. Ecol. Evol.">
        <title>Megaphylogeny resolves global patterns of mushroom evolution.</title>
        <authorList>
            <person name="Varga T."/>
            <person name="Krizsan K."/>
            <person name="Foldi C."/>
            <person name="Dima B."/>
            <person name="Sanchez-Garcia M."/>
            <person name="Sanchez-Ramirez S."/>
            <person name="Szollosi G.J."/>
            <person name="Szarkandi J.G."/>
            <person name="Papp V."/>
            <person name="Albert L."/>
            <person name="Andreopoulos W."/>
            <person name="Angelini C."/>
            <person name="Antonin V."/>
            <person name="Barry K.W."/>
            <person name="Bougher N.L."/>
            <person name="Buchanan P."/>
            <person name="Buyck B."/>
            <person name="Bense V."/>
            <person name="Catcheside P."/>
            <person name="Chovatia M."/>
            <person name="Cooper J."/>
            <person name="Damon W."/>
            <person name="Desjardin D."/>
            <person name="Finy P."/>
            <person name="Geml J."/>
            <person name="Haridas S."/>
            <person name="Hughes K."/>
            <person name="Justo A."/>
            <person name="Karasinski D."/>
            <person name="Kautmanova I."/>
            <person name="Kiss B."/>
            <person name="Kocsube S."/>
            <person name="Kotiranta H."/>
            <person name="LaButti K.M."/>
            <person name="Lechner B.E."/>
            <person name="Liimatainen K."/>
            <person name="Lipzen A."/>
            <person name="Lukacs Z."/>
            <person name="Mihaltcheva S."/>
            <person name="Morgado L.N."/>
            <person name="Niskanen T."/>
            <person name="Noordeloos M.E."/>
            <person name="Ohm R.A."/>
            <person name="Ortiz-Santana B."/>
            <person name="Ovrebo C."/>
            <person name="Racz N."/>
            <person name="Riley R."/>
            <person name="Savchenko A."/>
            <person name="Shiryaev A."/>
            <person name="Soop K."/>
            <person name="Spirin V."/>
            <person name="Szebenyi C."/>
            <person name="Tomsovsky M."/>
            <person name="Tulloss R.E."/>
            <person name="Uehling J."/>
            <person name="Grigoriev I.V."/>
            <person name="Vagvolgyi C."/>
            <person name="Papp T."/>
            <person name="Martin F.M."/>
            <person name="Miettinen O."/>
            <person name="Hibbett D.S."/>
            <person name="Nagy L.G."/>
        </authorList>
    </citation>
    <scope>NUCLEOTIDE SEQUENCE [LARGE SCALE GENOMIC DNA]</scope>
    <source>
        <strain evidence="1 2">OMC1185</strain>
    </source>
</reference>
<dbReference type="Gene3D" id="2.60.120.260">
    <property type="entry name" value="Galactose-binding domain-like"/>
    <property type="match status" value="1"/>
</dbReference>
<evidence type="ECO:0000313" key="1">
    <source>
        <dbReference type="EMBL" id="TFK45891.1"/>
    </source>
</evidence>
<organism evidence="1 2">
    <name type="scientific">Heliocybe sulcata</name>
    <dbReference type="NCBI Taxonomy" id="5364"/>
    <lineage>
        <taxon>Eukaryota</taxon>
        <taxon>Fungi</taxon>
        <taxon>Dikarya</taxon>
        <taxon>Basidiomycota</taxon>
        <taxon>Agaricomycotina</taxon>
        <taxon>Agaricomycetes</taxon>
        <taxon>Gloeophyllales</taxon>
        <taxon>Gloeophyllaceae</taxon>
        <taxon>Heliocybe</taxon>
    </lineage>
</organism>